<dbReference type="EMBL" id="CAJVPI010000272">
    <property type="protein sequence ID" value="CAG8511416.1"/>
    <property type="molecule type" value="Genomic_DNA"/>
</dbReference>
<evidence type="ECO:0000313" key="3">
    <source>
        <dbReference type="Proteomes" id="UP000789739"/>
    </source>
</evidence>
<gene>
    <name evidence="2" type="ORF">PBRASI_LOCUS3132</name>
</gene>
<dbReference type="Proteomes" id="UP000789739">
    <property type="component" value="Unassembled WGS sequence"/>
</dbReference>
<dbReference type="AlphaFoldDB" id="A0A9N9F580"/>
<protein>
    <submittedName>
        <fullName evidence="2">5803_t:CDS:1</fullName>
    </submittedName>
</protein>
<accession>A0A9N9F580</accession>
<dbReference type="OrthoDB" id="10365703at2759"/>
<reference evidence="2" key="1">
    <citation type="submission" date="2021-06" db="EMBL/GenBank/DDBJ databases">
        <authorList>
            <person name="Kallberg Y."/>
            <person name="Tangrot J."/>
            <person name="Rosling A."/>
        </authorList>
    </citation>
    <scope>NUCLEOTIDE SEQUENCE</scope>
    <source>
        <strain evidence="2">BR232B</strain>
    </source>
</reference>
<evidence type="ECO:0000256" key="1">
    <source>
        <dbReference type="SAM" id="SignalP"/>
    </source>
</evidence>
<feature type="chain" id="PRO_5040147446" evidence="1">
    <location>
        <begin position="25"/>
        <end position="179"/>
    </location>
</feature>
<keyword evidence="3" id="KW-1185">Reference proteome</keyword>
<organism evidence="2 3">
    <name type="scientific">Paraglomus brasilianum</name>
    <dbReference type="NCBI Taxonomy" id="144538"/>
    <lineage>
        <taxon>Eukaryota</taxon>
        <taxon>Fungi</taxon>
        <taxon>Fungi incertae sedis</taxon>
        <taxon>Mucoromycota</taxon>
        <taxon>Glomeromycotina</taxon>
        <taxon>Glomeromycetes</taxon>
        <taxon>Paraglomerales</taxon>
        <taxon>Paraglomeraceae</taxon>
        <taxon>Paraglomus</taxon>
    </lineage>
</organism>
<name>A0A9N9F580_9GLOM</name>
<keyword evidence="1" id="KW-0732">Signal</keyword>
<proteinExistence type="predicted"/>
<feature type="signal peptide" evidence="1">
    <location>
        <begin position="1"/>
        <end position="24"/>
    </location>
</feature>
<sequence>MSKIVSLTFLLATLLTVISTPVAAAGLEKKWQNNNCCPVAICEFEKGDPFDHRRHAKRNINPFDGFIQFTDTFNNQLFVSGFLDAENFQSDTTADNQGIDVHVTDCNLQNIENGLDLDSIDDIFDKPFVGVFPNEKVSQLIGKCCVVADDNQNDQIIAVAKVKEAIRCGRNKKIVISDL</sequence>
<evidence type="ECO:0000313" key="2">
    <source>
        <dbReference type="EMBL" id="CAG8511416.1"/>
    </source>
</evidence>
<comment type="caution">
    <text evidence="2">The sequence shown here is derived from an EMBL/GenBank/DDBJ whole genome shotgun (WGS) entry which is preliminary data.</text>
</comment>